<dbReference type="PANTHER" id="PTHR39961">
    <property type="entry name" value="HYPOTHETICAL CYTOSOLIC PROTEIN"/>
    <property type="match status" value="1"/>
</dbReference>
<reference evidence="1 2" key="1">
    <citation type="submission" date="2020-08" db="EMBL/GenBank/DDBJ databases">
        <title>Croceimicrobium hydrocarbonivorans gen. nov., sp. nov., a novel marine bacterium isolated from a bacterial consortium that degrades polyethylene terephthalate.</title>
        <authorList>
            <person name="Liu R."/>
        </authorList>
    </citation>
    <scope>NUCLEOTIDE SEQUENCE [LARGE SCALE GENOMIC DNA]</scope>
    <source>
        <strain evidence="1 2">A20-9</strain>
    </source>
</reference>
<dbReference type="Proteomes" id="UP000516305">
    <property type="component" value="Chromosome"/>
</dbReference>
<accession>A0A7H0VJ55</accession>
<dbReference type="KEGG" id="chyd:H4K34_07895"/>
<dbReference type="InterPro" id="IPR007405">
    <property type="entry name" value="Phage_KVP40_Orf299"/>
</dbReference>
<sequence length="153" mass="17140">MRAIPNPVFRNYDDKVIENPRAYVATWLNKHPRGKIFVGCDSKVRGHQTKYSTAICMWDIGRGVSEIYKNEVVKTPPDQYTRLWTEVEKAVAVASELKGLTAITVHVDINSNPRFRSHQLYDASIGLISAMGFEGAGKPHSWAASCGAHRHCQ</sequence>
<gene>
    <name evidence="1" type="ORF">H4K34_07895</name>
</gene>
<name>A0A7H0VJ55_9FLAO</name>
<proteinExistence type="predicted"/>
<dbReference type="AlphaFoldDB" id="A0A7H0VJ55"/>
<keyword evidence="2" id="KW-1185">Reference proteome</keyword>
<dbReference type="RefSeq" id="WP_210760278.1">
    <property type="nucleotide sequence ID" value="NZ_CP060139.1"/>
</dbReference>
<protein>
    <submittedName>
        <fullName evidence="1">Uncharacterized protein</fullName>
    </submittedName>
</protein>
<dbReference type="Pfam" id="PF04308">
    <property type="entry name" value="RNaseH_like"/>
    <property type="match status" value="1"/>
</dbReference>
<evidence type="ECO:0000313" key="1">
    <source>
        <dbReference type="EMBL" id="QNR25753.1"/>
    </source>
</evidence>
<dbReference type="EMBL" id="CP060139">
    <property type="protein sequence ID" value="QNR25753.1"/>
    <property type="molecule type" value="Genomic_DNA"/>
</dbReference>
<dbReference type="PANTHER" id="PTHR39961:SF1">
    <property type="entry name" value="DUF458 DOMAIN-CONTAINING PROTEIN"/>
    <property type="match status" value="1"/>
</dbReference>
<evidence type="ECO:0000313" key="2">
    <source>
        <dbReference type="Proteomes" id="UP000516305"/>
    </source>
</evidence>
<organism evidence="1 2">
    <name type="scientific">Croceimicrobium hydrocarbonivorans</name>
    <dbReference type="NCBI Taxonomy" id="2761580"/>
    <lineage>
        <taxon>Bacteria</taxon>
        <taxon>Pseudomonadati</taxon>
        <taxon>Bacteroidota</taxon>
        <taxon>Flavobacteriia</taxon>
        <taxon>Flavobacteriales</taxon>
        <taxon>Owenweeksiaceae</taxon>
        <taxon>Croceimicrobium</taxon>
    </lineage>
</organism>